<dbReference type="Proteomes" id="UP000815677">
    <property type="component" value="Unassembled WGS sequence"/>
</dbReference>
<name>A0ABQ0LJN7_MYCCL</name>
<dbReference type="EMBL" id="DF846235">
    <property type="protein sequence ID" value="GAT50096.1"/>
    <property type="molecule type" value="Genomic_DNA"/>
</dbReference>
<gene>
    <name evidence="2" type="ORF">MCHLO_07372</name>
</gene>
<organism evidence="2 3">
    <name type="scientific">Mycena chlorophos</name>
    <name type="common">Agaric fungus</name>
    <name type="synonym">Agaricus chlorophos</name>
    <dbReference type="NCBI Taxonomy" id="658473"/>
    <lineage>
        <taxon>Eukaryota</taxon>
        <taxon>Fungi</taxon>
        <taxon>Dikarya</taxon>
        <taxon>Basidiomycota</taxon>
        <taxon>Agaricomycotina</taxon>
        <taxon>Agaricomycetes</taxon>
        <taxon>Agaricomycetidae</taxon>
        <taxon>Agaricales</taxon>
        <taxon>Marasmiineae</taxon>
        <taxon>Mycenaceae</taxon>
        <taxon>Mycena</taxon>
    </lineage>
</organism>
<proteinExistence type="predicted"/>
<evidence type="ECO:0008006" key="4">
    <source>
        <dbReference type="Google" id="ProtNLM"/>
    </source>
</evidence>
<evidence type="ECO:0000313" key="3">
    <source>
        <dbReference type="Proteomes" id="UP000815677"/>
    </source>
</evidence>
<sequence length="81" mass="9543">MLRRLCLRARLWRRTASLMYLGRRREPTRRRRRRSGSGCKSPGDGASYLTVEWTTNNRLRAWRNRPSPLSKPVVPAAPRRP</sequence>
<accession>A0ABQ0LJN7</accession>
<reference evidence="2" key="1">
    <citation type="submission" date="2014-09" db="EMBL/GenBank/DDBJ databases">
        <title>Genome sequence of the luminous mushroom Mycena chlorophos for searching fungal bioluminescence genes.</title>
        <authorList>
            <person name="Tanaka Y."/>
            <person name="Kasuga D."/>
            <person name="Oba Y."/>
            <person name="Hase S."/>
            <person name="Sato K."/>
            <person name="Oba Y."/>
            <person name="Sakakibara Y."/>
        </authorList>
    </citation>
    <scope>NUCLEOTIDE SEQUENCE</scope>
</reference>
<evidence type="ECO:0000256" key="1">
    <source>
        <dbReference type="SAM" id="MobiDB-lite"/>
    </source>
</evidence>
<keyword evidence="3" id="KW-1185">Reference proteome</keyword>
<feature type="compositionally biased region" description="Basic residues" evidence="1">
    <location>
        <begin position="26"/>
        <end position="35"/>
    </location>
</feature>
<protein>
    <recommendedName>
        <fullName evidence="4">Secreted protein</fullName>
    </recommendedName>
</protein>
<feature type="region of interest" description="Disordered" evidence="1">
    <location>
        <begin position="23"/>
        <end position="47"/>
    </location>
</feature>
<evidence type="ECO:0000313" key="2">
    <source>
        <dbReference type="EMBL" id="GAT50096.1"/>
    </source>
</evidence>